<dbReference type="Gene3D" id="1.25.40.10">
    <property type="entry name" value="Tetratricopeptide repeat domain"/>
    <property type="match status" value="1"/>
</dbReference>
<dbReference type="Pfam" id="PF14737">
    <property type="entry name" value="DUF4470"/>
    <property type="match status" value="1"/>
</dbReference>
<dbReference type="InterPro" id="IPR027974">
    <property type="entry name" value="DUF4470"/>
</dbReference>
<accession>A0A0G4I4B5</accession>
<feature type="domain" description="DUF4470" evidence="1">
    <location>
        <begin position="185"/>
        <end position="249"/>
    </location>
</feature>
<organism evidence="2">
    <name type="scientific">Chromera velia CCMP2878</name>
    <dbReference type="NCBI Taxonomy" id="1169474"/>
    <lineage>
        <taxon>Eukaryota</taxon>
        <taxon>Sar</taxon>
        <taxon>Alveolata</taxon>
        <taxon>Colpodellida</taxon>
        <taxon>Chromeraceae</taxon>
        <taxon>Chromera</taxon>
    </lineage>
</organism>
<gene>
    <name evidence="2" type="ORF">Cvel_10882</name>
</gene>
<proteinExistence type="predicted"/>
<dbReference type="EMBL" id="CDMZ01005062">
    <property type="protein sequence ID" value="CEM51817.1"/>
    <property type="molecule type" value="Genomic_DNA"/>
</dbReference>
<name>A0A0G4I4B5_9ALVE</name>
<evidence type="ECO:0000259" key="1">
    <source>
        <dbReference type="Pfam" id="PF14737"/>
    </source>
</evidence>
<reference evidence="2" key="1">
    <citation type="submission" date="2014-11" db="EMBL/GenBank/DDBJ databases">
        <authorList>
            <person name="Otto D Thomas"/>
            <person name="Naeem Raeece"/>
        </authorList>
    </citation>
    <scope>NUCLEOTIDE SEQUENCE</scope>
</reference>
<dbReference type="InterPro" id="IPR011990">
    <property type="entry name" value="TPR-like_helical_dom_sf"/>
</dbReference>
<protein>
    <recommendedName>
        <fullName evidence="1">DUF4470 domain-containing protein</fullName>
    </recommendedName>
</protein>
<dbReference type="VEuPathDB" id="CryptoDB:Cvel_10882"/>
<dbReference type="AlphaFoldDB" id="A0A0G4I4B5"/>
<evidence type="ECO:0000313" key="2">
    <source>
        <dbReference type="EMBL" id="CEM51817.1"/>
    </source>
</evidence>
<sequence length="1076" mass="120279">MQKAESLKASGTQKYQRGDFLGALADYLSALEVVSSGNPLEKSTTPNLTVVIESNISAVLYEFGSYTDSLAHSQKVLDLLSDVQQLSAKEESIKDKNVKRMEKIQKITIHHENFGDGKTQDPVAREIIRKLPRYRPMRLTEAMEMYVGHDPAASALRLARDDQLVDETSEKGDRRNLTVDEVWKKAVDIFSEDEKGGSTYSVFYGGCGDGRHYMMTLIDLARQISRGGGNCSRSFNFVLNDIHPVVIARLHWSSNYRRPSLSLQPPQKTYRERAPREMPRSVCSFSLRAFSSPRIYAMVFLPAVKEAIEAAEKLLSQIEGGREEPGWKAVLFGVSLDAPTLRSAVVRWREWHAGANTVSNKEARRGWSVDPTENDRAVGMDFRALASAHPEMQEVRAQKVQEEKDRIRQMVMSQSEEEFRSSCDQAIQTSLVEQGVITEGQWISLSLDEQKEVVVKQLSGLVEDRLDKSTDEDRPQELRLLDTLVGDGWDWICNECVLERYFVWKCKYLLPPGIAVAVDVWGPVKDWKTNPSVCLKVFYIEKMNADGPPPPDTEPPPFEMCFEPCQLAEELFRAAELSSERLKGLIDKPPRQSELFDYFSFFFWTFGKALQDLGGMQQTSLLCCDVNEAVEGECPLLSPEDSKFDRVFLSNVPDYTGYLPVLTTCAAAIKHLPSPSPSETPSSLSSPSAASKMPNTAASIQSNVMLNAFLFPSYATYLFNGAFLDIADTAKLLGIKCTQDKLLGTMRSVFDNRWVLAPLPSLPSQTGPSLPAACPPWALWGLQKSQAQEWLKSLLVHLLIPPKQDIRTARQTCRATMPLNATNFFRTVDHVLLAKHLRWPPHWVTEVLQEVISHGQVESRLNLPPTQHPPTPPSFLPSGKTVKVGVRPFVEELKTLCAVFGDSWGKRWGDRQGGNPYAGLVGDLPRFEDLCKYRLKGFDLYPARLFGMTKNSCVGLAIVRAKPREWGMPAGRASVFGGMGGSMGRMEDLLRQGPPIDILKELSAGKVIHMFTTVGFCSARKSAQFLLPKKVFEDLKEAPDVCVVLLVFTLYSAFSHPKRLADAVATKDLNLSNFEE</sequence>